<protein>
    <submittedName>
        <fullName evidence="1">Uncharacterized protein</fullName>
    </submittedName>
</protein>
<evidence type="ECO:0000313" key="2">
    <source>
        <dbReference type="Proteomes" id="UP000824247"/>
    </source>
</evidence>
<dbReference type="EMBL" id="JAHLFM010000024">
    <property type="protein sequence ID" value="MBU3830831.1"/>
    <property type="molecule type" value="Genomic_DNA"/>
</dbReference>
<reference evidence="1" key="2">
    <citation type="submission" date="2021-04" db="EMBL/GenBank/DDBJ databases">
        <authorList>
            <person name="Gilroy R."/>
        </authorList>
    </citation>
    <scope>NUCLEOTIDE SEQUENCE</scope>
    <source>
        <strain evidence="1">A5-1222</strain>
    </source>
</reference>
<organism evidence="1 2">
    <name type="scientific">Candidatus Ureaplasma intestinipullorum</name>
    <dbReference type="NCBI Taxonomy" id="2838770"/>
    <lineage>
        <taxon>Bacteria</taxon>
        <taxon>Bacillati</taxon>
        <taxon>Mycoplasmatota</taxon>
        <taxon>Mycoplasmoidales</taxon>
        <taxon>Mycoplasmoidaceae</taxon>
        <taxon>Ureaplasma</taxon>
    </lineage>
</organism>
<sequence>MEFNIKNILNIEDNTSANNIISKYLDRVEENVVILVNEITNYNVSKKYFILPEANHIIAKNIKRLIICGYLIMYDLTNSPVALVQADLILKNEKLSTPDVLFFLISIMDDFLKKKNNFSFVDKISNIQNEIKKISTLNPEYFDVNLNDYRELKIDNSKLEMIEKNDYK</sequence>
<reference evidence="1" key="1">
    <citation type="journal article" date="2021" name="PeerJ">
        <title>Extensive microbial diversity within the chicken gut microbiome revealed by metagenomics and culture.</title>
        <authorList>
            <person name="Gilroy R."/>
            <person name="Ravi A."/>
            <person name="Getino M."/>
            <person name="Pursley I."/>
            <person name="Horton D.L."/>
            <person name="Alikhan N.F."/>
            <person name="Baker D."/>
            <person name="Gharbi K."/>
            <person name="Hall N."/>
            <person name="Watson M."/>
            <person name="Adriaenssens E.M."/>
            <person name="Foster-Nyarko E."/>
            <person name="Jarju S."/>
            <person name="Secka A."/>
            <person name="Antonio M."/>
            <person name="Oren A."/>
            <person name="Chaudhuri R.R."/>
            <person name="La Ragione R."/>
            <person name="Hildebrand F."/>
            <person name="Pallen M.J."/>
        </authorList>
    </citation>
    <scope>NUCLEOTIDE SEQUENCE</scope>
    <source>
        <strain evidence="1">A5-1222</strain>
    </source>
</reference>
<name>A0A9E2KVA2_9BACT</name>
<accession>A0A9E2KVA2</accession>
<evidence type="ECO:0000313" key="1">
    <source>
        <dbReference type="EMBL" id="MBU3830831.1"/>
    </source>
</evidence>
<dbReference type="Proteomes" id="UP000824247">
    <property type="component" value="Unassembled WGS sequence"/>
</dbReference>
<gene>
    <name evidence="1" type="ORF">H9897_01625</name>
</gene>
<comment type="caution">
    <text evidence="1">The sequence shown here is derived from an EMBL/GenBank/DDBJ whole genome shotgun (WGS) entry which is preliminary data.</text>
</comment>
<dbReference type="AlphaFoldDB" id="A0A9E2KVA2"/>
<proteinExistence type="predicted"/>